<keyword evidence="3" id="KW-0028">Amino-acid biosynthesis</keyword>
<name>A0AAE0GBF0_9CHLO</name>
<keyword evidence="10" id="KW-0486">Methionine biosynthesis</keyword>
<keyword evidence="6" id="KW-0949">S-adenosyl-L-methionine</keyword>
<dbReference type="PRINTS" id="PR00369">
    <property type="entry name" value="FLAVODOXIN"/>
</dbReference>
<dbReference type="SUPFAM" id="SSF63380">
    <property type="entry name" value="Riboflavin synthase domain-like"/>
    <property type="match status" value="1"/>
</dbReference>
<evidence type="ECO:0000256" key="12">
    <source>
        <dbReference type="ARBA" id="ARBA00040659"/>
    </source>
</evidence>
<keyword evidence="14" id="KW-0472">Membrane</keyword>
<dbReference type="GO" id="GO:0030586">
    <property type="term" value="F:[methionine synthase] reductase (NADPH) activity"/>
    <property type="evidence" value="ECO:0007669"/>
    <property type="project" value="UniProtKB-EC"/>
</dbReference>
<dbReference type="PROSITE" id="PS50902">
    <property type="entry name" value="FLAVODOXIN_LIKE"/>
    <property type="match status" value="1"/>
</dbReference>
<dbReference type="GO" id="GO:0010181">
    <property type="term" value="F:FMN binding"/>
    <property type="evidence" value="ECO:0007669"/>
    <property type="project" value="InterPro"/>
</dbReference>
<dbReference type="Gene3D" id="3.40.50.80">
    <property type="entry name" value="Nucleotide-binding domain of ferredoxin-NADP reductase (FNR) module"/>
    <property type="match status" value="1"/>
</dbReference>
<dbReference type="FunFam" id="3.40.50.360:FF:000059">
    <property type="entry name" value="5-methyltetrahydrofolate-homocysteine methyltransferase reductase"/>
    <property type="match status" value="1"/>
</dbReference>
<dbReference type="GO" id="GO:0009086">
    <property type="term" value="P:methionine biosynthetic process"/>
    <property type="evidence" value="ECO:0007669"/>
    <property type="project" value="UniProtKB-KW"/>
</dbReference>
<evidence type="ECO:0000256" key="13">
    <source>
        <dbReference type="SAM" id="MobiDB-lite"/>
    </source>
</evidence>
<dbReference type="InterPro" id="IPR001094">
    <property type="entry name" value="Flavdoxin-like"/>
</dbReference>
<dbReference type="InterPro" id="IPR008254">
    <property type="entry name" value="Flavodoxin/NO_synth"/>
</dbReference>
<organism evidence="17 18">
    <name type="scientific">Cymbomonas tetramitiformis</name>
    <dbReference type="NCBI Taxonomy" id="36881"/>
    <lineage>
        <taxon>Eukaryota</taxon>
        <taxon>Viridiplantae</taxon>
        <taxon>Chlorophyta</taxon>
        <taxon>Pyramimonadophyceae</taxon>
        <taxon>Pyramimonadales</taxon>
        <taxon>Pyramimonadaceae</taxon>
        <taxon>Cymbomonas</taxon>
    </lineage>
</organism>
<dbReference type="Gene3D" id="3.40.50.360">
    <property type="match status" value="2"/>
</dbReference>
<comment type="cofactor">
    <cofactor evidence="1">
        <name>FMN</name>
        <dbReference type="ChEBI" id="CHEBI:58210"/>
    </cofactor>
</comment>
<dbReference type="InterPro" id="IPR023173">
    <property type="entry name" value="NADPH_Cyt_P450_Rdtase_alpha"/>
</dbReference>
<dbReference type="AlphaFoldDB" id="A0AAE0GBF0"/>
<dbReference type="Pfam" id="PF00175">
    <property type="entry name" value="NAD_binding_1"/>
    <property type="match status" value="1"/>
</dbReference>
<comment type="caution">
    <text evidence="17">The sequence shown here is derived from an EMBL/GenBank/DDBJ whole genome shotgun (WGS) entry which is preliminary data.</text>
</comment>
<evidence type="ECO:0000259" key="16">
    <source>
        <dbReference type="PROSITE" id="PS51384"/>
    </source>
</evidence>
<dbReference type="PANTHER" id="PTHR19384:SF84">
    <property type="entry name" value="METHIONINE SYNTHASE REDUCTASE"/>
    <property type="match status" value="1"/>
</dbReference>
<dbReference type="InterPro" id="IPR017927">
    <property type="entry name" value="FAD-bd_FR_type"/>
</dbReference>
<evidence type="ECO:0000256" key="11">
    <source>
        <dbReference type="ARBA" id="ARBA00039088"/>
    </source>
</evidence>
<feature type="region of interest" description="Disordered" evidence="13">
    <location>
        <begin position="77"/>
        <end position="195"/>
    </location>
</feature>
<dbReference type="EC" id="1.16.1.8" evidence="11"/>
<dbReference type="PRINTS" id="PR00371">
    <property type="entry name" value="FPNCR"/>
</dbReference>
<keyword evidence="7" id="KW-0274">FAD</keyword>
<dbReference type="InterPro" id="IPR001433">
    <property type="entry name" value="OxRdtase_FAD/NAD-bd"/>
</dbReference>
<evidence type="ECO:0000256" key="2">
    <source>
        <dbReference type="ARBA" id="ARBA00001974"/>
    </source>
</evidence>
<evidence type="ECO:0000256" key="9">
    <source>
        <dbReference type="ARBA" id="ARBA00023002"/>
    </source>
</evidence>
<evidence type="ECO:0000256" key="6">
    <source>
        <dbReference type="ARBA" id="ARBA00022691"/>
    </source>
</evidence>
<feature type="compositionally biased region" description="Low complexity" evidence="13">
    <location>
        <begin position="106"/>
        <end position="119"/>
    </location>
</feature>
<evidence type="ECO:0000256" key="4">
    <source>
        <dbReference type="ARBA" id="ARBA00022630"/>
    </source>
</evidence>
<dbReference type="EMBL" id="LGRX02007510">
    <property type="protein sequence ID" value="KAK3274860.1"/>
    <property type="molecule type" value="Genomic_DNA"/>
</dbReference>
<feature type="transmembrane region" description="Helical" evidence="14">
    <location>
        <begin position="12"/>
        <end position="45"/>
    </location>
</feature>
<dbReference type="InterPro" id="IPR003097">
    <property type="entry name" value="CysJ-like_FAD-binding"/>
</dbReference>
<dbReference type="InterPro" id="IPR001709">
    <property type="entry name" value="Flavoprot_Pyr_Nucl_cyt_Rdtase"/>
</dbReference>
<keyword evidence="9" id="KW-0560">Oxidoreductase</keyword>
<dbReference type="GO" id="GO:0050660">
    <property type="term" value="F:flavin adenine dinucleotide binding"/>
    <property type="evidence" value="ECO:0007669"/>
    <property type="project" value="TreeGrafter"/>
</dbReference>
<evidence type="ECO:0000256" key="7">
    <source>
        <dbReference type="ARBA" id="ARBA00022827"/>
    </source>
</evidence>
<keyword evidence="14" id="KW-0812">Transmembrane</keyword>
<feature type="region of interest" description="Disordered" evidence="13">
    <location>
        <begin position="537"/>
        <end position="564"/>
    </location>
</feature>
<sequence>MVPAIFKERPILVGAMAVLATPICLPVLIPVCIPVAICTAVYFMYSTGGGPEASEKQSAVVSPAEAKPEAAKVEVAAPAASAAPPPFKPKTSAAASSPPPFKPKPKASAEAAAAPNPSSLTGSAAILARMKQSKDASSKASAPPPEPEVKPDADAGAKPAAPLSGGAALLAQMRAKKAAQAKPEPTPEAEDAPAGEVRGTINIFYGGEAATQISKDLEVELKKSGYAACLRSTETFKEAKLDKEPSVSLFIVETVENAQPAEAAGTCVRWYNRQKKKAEGEGTMFAGKLKYSVLCLGDTNLLLDRQTTTAKDCNQAGQALDNSLKFLGAERLCERGEANDAVGLEEGVDPWKERLLPALDKAFPALKSATEEDAAMKKLLVLYGSQTGNSAEIAKEFAGECPEHGIEATVMAMEETKFDKVMVPGVVTVVVVSSTGDGEPPDNCAKFYSQLGRRKNPPDLLKGVKYAVLGLGDQNYSAFMAVPRHFHIRMEECGATPFYRRGEADETEGLEEYVDQWKEGIWAPLKKALQEKDMNVPTKAAAAEAEDPEASDKKPKAKAPAASKALTEDKLMGVPALPVCRVALEWHQDGTAEAAQTAAPGASDYTVEAPFMATVVECKRLTATDSDRDVLHLALGIAGSGVKYSPGDSLGVMPSNDPDLVNKILTRLGLDGEKRFSVCAAEGQQTEMALLPHIRTPCSIRSAFAHSVDITTALRKTTLRVLAEHCSEQTERVQLLSLCSRGGRDDYSKEITIGQPGLLELLNQFPSCNPPLAPLLDALPKLNPRMYSLSCAQEENPEQAHVAFSVVNFTTPAGHTKAGVATNWIARSAGPRASTPVSTVPIFFKSGGQFAMPQDLSAPIIMVGPGTGVTPFRGFLQKRRAMLAASPPATAGAAWLFFGCRRAEEDYLYKEDLEEFAKDGTLTKLHVAFSREKAEKVYVQHLMEANGAALAGLVNSGAYFFVCGCAPNHPSEVPYRSPLP</sequence>
<comment type="cofactor">
    <cofactor evidence="2">
        <name>FAD</name>
        <dbReference type="ChEBI" id="CHEBI:57692"/>
    </cofactor>
</comment>
<evidence type="ECO:0000313" key="18">
    <source>
        <dbReference type="Proteomes" id="UP001190700"/>
    </source>
</evidence>
<keyword evidence="4" id="KW-0285">Flavoprotein</keyword>
<feature type="domain" description="Flavodoxin-like" evidence="15">
    <location>
        <begin position="379"/>
        <end position="522"/>
    </location>
</feature>
<dbReference type="InterPro" id="IPR039261">
    <property type="entry name" value="FNR_nucleotide-bd"/>
</dbReference>
<evidence type="ECO:0000256" key="8">
    <source>
        <dbReference type="ARBA" id="ARBA00022857"/>
    </source>
</evidence>
<keyword evidence="8" id="KW-0521">NADP</keyword>
<dbReference type="InterPro" id="IPR029039">
    <property type="entry name" value="Flavoprotein-like_sf"/>
</dbReference>
<gene>
    <name evidence="17" type="ORF">CYMTET_16978</name>
</gene>
<evidence type="ECO:0000313" key="17">
    <source>
        <dbReference type="EMBL" id="KAK3274860.1"/>
    </source>
</evidence>
<dbReference type="Pfam" id="PF00258">
    <property type="entry name" value="Flavodoxin_1"/>
    <property type="match status" value="1"/>
</dbReference>
<dbReference type="FunFam" id="1.20.990.10:FF:000007">
    <property type="entry name" value="Methionine synthase reductase"/>
    <property type="match status" value="1"/>
</dbReference>
<dbReference type="Proteomes" id="UP001190700">
    <property type="component" value="Unassembled WGS sequence"/>
</dbReference>
<keyword evidence="18" id="KW-1185">Reference proteome</keyword>
<evidence type="ECO:0000256" key="3">
    <source>
        <dbReference type="ARBA" id="ARBA00022605"/>
    </source>
</evidence>
<dbReference type="SUPFAM" id="SSF52343">
    <property type="entry name" value="Ferredoxin reductase-like, C-terminal NADP-linked domain"/>
    <property type="match status" value="1"/>
</dbReference>
<dbReference type="SUPFAM" id="SSF52218">
    <property type="entry name" value="Flavoproteins"/>
    <property type="match status" value="2"/>
</dbReference>
<evidence type="ECO:0000259" key="15">
    <source>
        <dbReference type="PROSITE" id="PS50902"/>
    </source>
</evidence>
<feature type="domain" description="FAD-binding FR-type" evidence="16">
    <location>
        <begin position="608"/>
        <end position="853"/>
    </location>
</feature>
<dbReference type="PROSITE" id="PS51384">
    <property type="entry name" value="FAD_FR"/>
    <property type="match status" value="1"/>
</dbReference>
<dbReference type="InterPro" id="IPR017938">
    <property type="entry name" value="Riboflavin_synthase-like_b-brl"/>
</dbReference>
<feature type="compositionally biased region" description="Low complexity" evidence="13">
    <location>
        <begin position="156"/>
        <end position="173"/>
    </location>
</feature>
<proteinExistence type="predicted"/>
<protein>
    <recommendedName>
        <fullName evidence="12">Methionine synthase reductase</fullName>
        <ecNumber evidence="11">1.16.1.8</ecNumber>
    </recommendedName>
</protein>
<reference evidence="17 18" key="1">
    <citation type="journal article" date="2015" name="Genome Biol. Evol.">
        <title>Comparative Genomics of a Bacterivorous Green Alga Reveals Evolutionary Causalities and Consequences of Phago-Mixotrophic Mode of Nutrition.</title>
        <authorList>
            <person name="Burns J.A."/>
            <person name="Paasch A."/>
            <person name="Narechania A."/>
            <person name="Kim E."/>
        </authorList>
    </citation>
    <scope>NUCLEOTIDE SEQUENCE [LARGE SCALE GENOMIC DNA]</scope>
    <source>
        <strain evidence="17 18">PLY_AMNH</strain>
    </source>
</reference>
<evidence type="ECO:0000256" key="5">
    <source>
        <dbReference type="ARBA" id="ARBA00022643"/>
    </source>
</evidence>
<keyword evidence="5" id="KW-0288">FMN</keyword>
<accession>A0AAE0GBF0</accession>
<dbReference type="GO" id="GO:0005829">
    <property type="term" value="C:cytosol"/>
    <property type="evidence" value="ECO:0007669"/>
    <property type="project" value="TreeGrafter"/>
</dbReference>
<dbReference type="GO" id="GO:0050667">
    <property type="term" value="P:homocysteine metabolic process"/>
    <property type="evidence" value="ECO:0007669"/>
    <property type="project" value="TreeGrafter"/>
</dbReference>
<evidence type="ECO:0000256" key="14">
    <source>
        <dbReference type="SAM" id="Phobius"/>
    </source>
</evidence>
<evidence type="ECO:0000256" key="1">
    <source>
        <dbReference type="ARBA" id="ARBA00001917"/>
    </source>
</evidence>
<keyword evidence="14" id="KW-1133">Transmembrane helix</keyword>
<dbReference type="PANTHER" id="PTHR19384">
    <property type="entry name" value="NITRIC OXIDE SYNTHASE-RELATED"/>
    <property type="match status" value="1"/>
</dbReference>
<dbReference type="Gene3D" id="1.20.990.10">
    <property type="entry name" value="NADPH-cytochrome p450 Reductase, Chain A, domain 3"/>
    <property type="match status" value="1"/>
</dbReference>
<dbReference type="Gene3D" id="2.40.30.10">
    <property type="entry name" value="Translation factors"/>
    <property type="match status" value="1"/>
</dbReference>
<evidence type="ECO:0000256" key="10">
    <source>
        <dbReference type="ARBA" id="ARBA00023167"/>
    </source>
</evidence>
<dbReference type="Pfam" id="PF00667">
    <property type="entry name" value="FAD_binding_1"/>
    <property type="match status" value="1"/>
</dbReference>